<accession>A0A101E3Q1</accession>
<sequence>MYEVASTYVSKEHQEFLKSVKRKNIMVRVTQLAILVIFFGLWEIAARYKIIDPFLVSQPSRMLKTMLTLNQNGTLLMHIWVTLSETVVGFTLGTVAGMFIAILLWWSDFLSQVAEPYLVVLNSLPKIALGPIFIVWMGNGEAPIITMALAISLIVTIISLATGFKEVDEEKIKLLKTFGATKMQILTKCVLPASVPTIMSAIKINIGLSWVGVITGEFLVSKAGLGYLIVYGGQIFKLDMVMTSVLILSILSALMYVFIVYLEKKLIRWR</sequence>
<evidence type="ECO:0000259" key="8">
    <source>
        <dbReference type="PROSITE" id="PS50928"/>
    </source>
</evidence>
<dbReference type="PANTHER" id="PTHR30151">
    <property type="entry name" value="ALKANE SULFONATE ABC TRANSPORTER-RELATED, MEMBRANE SUBUNIT"/>
    <property type="match status" value="1"/>
</dbReference>
<evidence type="ECO:0000313" key="10">
    <source>
        <dbReference type="EMBL" id="TCO56202.1"/>
    </source>
</evidence>
<dbReference type="CDD" id="cd06261">
    <property type="entry name" value="TM_PBP2"/>
    <property type="match status" value="1"/>
</dbReference>
<name>A0A101E3Q1_9THEO</name>
<feature type="transmembrane region" description="Helical" evidence="7">
    <location>
        <begin position="118"/>
        <end position="138"/>
    </location>
</feature>
<dbReference type="EMBL" id="DOLB01000093">
    <property type="protein sequence ID" value="HBT49329.1"/>
    <property type="molecule type" value="Genomic_DNA"/>
</dbReference>
<dbReference type="SUPFAM" id="SSF161098">
    <property type="entry name" value="MetI-like"/>
    <property type="match status" value="1"/>
</dbReference>
<dbReference type="PROSITE" id="PS50928">
    <property type="entry name" value="ABC_TM1"/>
    <property type="match status" value="1"/>
</dbReference>
<reference evidence="9 11" key="1">
    <citation type="journal article" date="2018" name="Nat. Biotechnol.">
        <title>A standardized bacterial taxonomy based on genome phylogeny substantially revises the tree of life.</title>
        <authorList>
            <person name="Parks D.H."/>
            <person name="Chuvochina M."/>
            <person name="Waite D.W."/>
            <person name="Rinke C."/>
            <person name="Skarshewski A."/>
            <person name="Chaumeil P.A."/>
            <person name="Hugenholtz P."/>
        </authorList>
    </citation>
    <scope>NUCLEOTIDE SEQUENCE [LARGE SCALE GENOMIC DNA]</scope>
    <source>
        <strain evidence="9">UBA12544</strain>
    </source>
</reference>
<keyword evidence="5 7" id="KW-1133">Transmembrane helix</keyword>
<dbReference type="OMA" id="RWHPGYQ"/>
<dbReference type="GO" id="GO:0005886">
    <property type="term" value="C:plasma membrane"/>
    <property type="evidence" value="ECO:0007669"/>
    <property type="project" value="UniProtKB-SubCell"/>
</dbReference>
<dbReference type="RefSeq" id="WP_011025051.1">
    <property type="nucleotide sequence ID" value="NZ_DOLB01000093.1"/>
</dbReference>
<gene>
    <name evidence="9" type="ORF">DEA61_05820</name>
    <name evidence="10" type="ORF">EV203_1368</name>
</gene>
<evidence type="ECO:0000256" key="5">
    <source>
        <dbReference type="ARBA" id="ARBA00022989"/>
    </source>
</evidence>
<dbReference type="EMBL" id="SLWU01000036">
    <property type="protein sequence ID" value="TCO56202.1"/>
    <property type="molecule type" value="Genomic_DNA"/>
</dbReference>
<feature type="transmembrane region" description="Helical" evidence="7">
    <location>
        <begin position="25"/>
        <end position="42"/>
    </location>
</feature>
<evidence type="ECO:0000256" key="7">
    <source>
        <dbReference type="RuleBase" id="RU363032"/>
    </source>
</evidence>
<evidence type="ECO:0000313" key="12">
    <source>
        <dbReference type="Proteomes" id="UP000294886"/>
    </source>
</evidence>
<evidence type="ECO:0000256" key="2">
    <source>
        <dbReference type="ARBA" id="ARBA00022448"/>
    </source>
</evidence>
<evidence type="ECO:0000256" key="6">
    <source>
        <dbReference type="ARBA" id="ARBA00023136"/>
    </source>
</evidence>
<comment type="similarity">
    <text evidence="7">Belongs to the binding-protein-dependent transport system permease family.</text>
</comment>
<organism evidence="9 11">
    <name type="scientific">Caldanaerobacter subterraneus</name>
    <dbReference type="NCBI Taxonomy" id="911092"/>
    <lineage>
        <taxon>Bacteria</taxon>
        <taxon>Bacillati</taxon>
        <taxon>Bacillota</taxon>
        <taxon>Clostridia</taxon>
        <taxon>Thermoanaerobacterales</taxon>
        <taxon>Thermoanaerobacteraceae</taxon>
        <taxon>Caldanaerobacter</taxon>
    </lineage>
</organism>
<feature type="transmembrane region" description="Helical" evidence="7">
    <location>
        <begin position="87"/>
        <end position="106"/>
    </location>
</feature>
<dbReference type="Gene3D" id="1.10.3720.10">
    <property type="entry name" value="MetI-like"/>
    <property type="match status" value="1"/>
</dbReference>
<keyword evidence="2 7" id="KW-0813">Transport</keyword>
<dbReference type="Proteomes" id="UP000294886">
    <property type="component" value="Unassembled WGS sequence"/>
</dbReference>
<dbReference type="InterPro" id="IPR035906">
    <property type="entry name" value="MetI-like_sf"/>
</dbReference>
<dbReference type="GO" id="GO:0055085">
    <property type="term" value="P:transmembrane transport"/>
    <property type="evidence" value="ECO:0007669"/>
    <property type="project" value="InterPro"/>
</dbReference>
<evidence type="ECO:0000313" key="11">
    <source>
        <dbReference type="Proteomes" id="UP000264445"/>
    </source>
</evidence>
<feature type="domain" description="ABC transmembrane type-1" evidence="8">
    <location>
        <begin position="79"/>
        <end position="259"/>
    </location>
</feature>
<protein>
    <submittedName>
        <fullName evidence="9">ABC transporter permease</fullName>
    </submittedName>
    <submittedName>
        <fullName evidence="10">NitT/TauT family transport system permease protein</fullName>
    </submittedName>
</protein>
<dbReference type="InterPro" id="IPR000515">
    <property type="entry name" value="MetI-like"/>
</dbReference>
<evidence type="ECO:0000256" key="1">
    <source>
        <dbReference type="ARBA" id="ARBA00004651"/>
    </source>
</evidence>
<comment type="subcellular location">
    <subcellularLocation>
        <location evidence="1 7">Cell membrane</location>
        <topology evidence="1 7">Multi-pass membrane protein</topology>
    </subcellularLocation>
</comment>
<keyword evidence="3" id="KW-1003">Cell membrane</keyword>
<dbReference type="PANTHER" id="PTHR30151:SF19">
    <property type="entry name" value="ABC TRANSPORTER PERMEASE"/>
    <property type="match status" value="1"/>
</dbReference>
<evidence type="ECO:0000256" key="4">
    <source>
        <dbReference type="ARBA" id="ARBA00022692"/>
    </source>
</evidence>
<comment type="caution">
    <text evidence="9">The sequence shown here is derived from an EMBL/GenBank/DDBJ whole genome shotgun (WGS) entry which is preliminary data.</text>
</comment>
<reference evidence="10 12" key="2">
    <citation type="submission" date="2019-03" db="EMBL/GenBank/DDBJ databases">
        <title>Genomic Encyclopedia of Type Strains, Phase IV (KMG-IV): sequencing the most valuable type-strain genomes for metagenomic binning, comparative biology and taxonomic classification.</title>
        <authorList>
            <person name="Goeker M."/>
        </authorList>
    </citation>
    <scope>NUCLEOTIDE SEQUENCE [LARGE SCALE GENOMIC DNA]</scope>
    <source>
        <strain evidence="10 12">DSM 13054</strain>
    </source>
</reference>
<keyword evidence="4 7" id="KW-0812">Transmembrane</keyword>
<feature type="transmembrane region" description="Helical" evidence="7">
    <location>
        <begin position="241"/>
        <end position="262"/>
    </location>
</feature>
<dbReference type="AlphaFoldDB" id="A0A101E3Q1"/>
<feature type="transmembrane region" description="Helical" evidence="7">
    <location>
        <begin position="144"/>
        <end position="164"/>
    </location>
</feature>
<evidence type="ECO:0000256" key="3">
    <source>
        <dbReference type="ARBA" id="ARBA00022475"/>
    </source>
</evidence>
<feature type="transmembrane region" description="Helical" evidence="7">
    <location>
        <begin position="208"/>
        <end position="229"/>
    </location>
</feature>
<evidence type="ECO:0000313" key="9">
    <source>
        <dbReference type="EMBL" id="HBT49329.1"/>
    </source>
</evidence>
<keyword evidence="6 7" id="KW-0472">Membrane</keyword>
<dbReference type="Pfam" id="PF00528">
    <property type="entry name" value="BPD_transp_1"/>
    <property type="match status" value="1"/>
</dbReference>
<dbReference type="Proteomes" id="UP000264445">
    <property type="component" value="Unassembled WGS sequence"/>
</dbReference>
<proteinExistence type="inferred from homology"/>